<reference evidence="2 3" key="1">
    <citation type="submission" date="2014-08" db="EMBL/GenBank/DDBJ databases">
        <title>Genome sequence of Tetragenococcus muriaticus.</title>
        <authorList>
            <person name="Chuea-nongthon C."/>
            <person name="Rodtong S."/>
            <person name="Yongsawatdigul J."/>
            <person name="Steele J.L."/>
            <person name="Liu X.-y."/>
            <person name="Speers J."/>
            <person name="Glasner J.D."/>
            <person name="Neeno-Eckwall E.C."/>
        </authorList>
    </citation>
    <scope>NUCLEOTIDE SEQUENCE [LARGE SCALE GENOMIC DNA]</scope>
    <source>
        <strain evidence="2 3">PMC-11-5</strain>
    </source>
</reference>
<evidence type="ECO:0000313" key="2">
    <source>
        <dbReference type="EMBL" id="KFN93197.1"/>
    </source>
</evidence>
<dbReference type="AlphaFoldDB" id="A0A091C9Z3"/>
<proteinExistence type="predicted"/>
<gene>
    <name evidence="2" type="ORF">TMUPMC115_0574</name>
</gene>
<feature type="transmembrane region" description="Helical" evidence="1">
    <location>
        <begin position="12"/>
        <end position="35"/>
    </location>
</feature>
<comment type="caution">
    <text evidence="2">The sequence shown here is derived from an EMBL/GenBank/DDBJ whole genome shotgun (WGS) entry which is preliminary data.</text>
</comment>
<keyword evidence="1" id="KW-0472">Membrane</keyword>
<accession>A0A091C9Z3</accession>
<dbReference type="EMBL" id="JPVU01000055">
    <property type="protein sequence ID" value="KFN93197.1"/>
    <property type="molecule type" value="Genomic_DNA"/>
</dbReference>
<dbReference type="Proteomes" id="UP000029380">
    <property type="component" value="Unassembled WGS sequence"/>
</dbReference>
<sequence>MNTGITALDNLLASLPAIVAGIVLLIVAWIVATILKNHPSKRT</sequence>
<name>A0A091C9Z3_9ENTE</name>
<dbReference type="RefSeq" id="WP_269318222.1">
    <property type="nucleotide sequence ID" value="NZ_JPVU01000055.1"/>
</dbReference>
<protein>
    <submittedName>
        <fullName evidence="2">Uncharacterized protein</fullName>
    </submittedName>
</protein>
<evidence type="ECO:0000313" key="3">
    <source>
        <dbReference type="Proteomes" id="UP000029380"/>
    </source>
</evidence>
<organism evidence="2 3">
    <name type="scientific">Tetragenococcus muriaticus PMC-11-5</name>
    <dbReference type="NCBI Taxonomy" id="1302649"/>
    <lineage>
        <taxon>Bacteria</taxon>
        <taxon>Bacillati</taxon>
        <taxon>Bacillota</taxon>
        <taxon>Bacilli</taxon>
        <taxon>Lactobacillales</taxon>
        <taxon>Enterococcaceae</taxon>
        <taxon>Tetragenococcus</taxon>
    </lineage>
</organism>
<keyword evidence="1" id="KW-1133">Transmembrane helix</keyword>
<evidence type="ECO:0000256" key="1">
    <source>
        <dbReference type="SAM" id="Phobius"/>
    </source>
</evidence>
<keyword evidence="1" id="KW-0812">Transmembrane</keyword>
<dbReference type="InterPro" id="IPR008910">
    <property type="entry name" value="MSC_TM_helix"/>
</dbReference>
<dbReference type="PATRIC" id="fig|1302649.3.peg.581"/>
<dbReference type="Pfam" id="PF05552">
    <property type="entry name" value="MS_channel_1st_1"/>
    <property type="match status" value="1"/>
</dbReference>